<proteinExistence type="predicted"/>
<evidence type="ECO:0000256" key="1">
    <source>
        <dbReference type="SAM" id="MobiDB-lite"/>
    </source>
</evidence>
<evidence type="ECO:0000313" key="2">
    <source>
        <dbReference type="EMBL" id="CAD9538514.1"/>
    </source>
</evidence>
<reference evidence="2" key="1">
    <citation type="submission" date="2021-01" db="EMBL/GenBank/DDBJ databases">
        <authorList>
            <person name="Corre E."/>
            <person name="Pelletier E."/>
            <person name="Niang G."/>
            <person name="Scheremetjew M."/>
            <person name="Finn R."/>
            <person name="Kale V."/>
            <person name="Holt S."/>
            <person name="Cochrane G."/>
            <person name="Meng A."/>
            <person name="Brown T."/>
            <person name="Cohen L."/>
        </authorList>
    </citation>
    <scope>NUCLEOTIDE SEQUENCE</scope>
    <source>
        <strain evidence="2">UTEX LB 985</strain>
    </source>
</reference>
<accession>A0A7S2J5N6</accession>
<feature type="region of interest" description="Disordered" evidence="1">
    <location>
        <begin position="1"/>
        <end position="20"/>
    </location>
</feature>
<organism evidence="2">
    <name type="scientific">Haptolina brevifila</name>
    <dbReference type="NCBI Taxonomy" id="156173"/>
    <lineage>
        <taxon>Eukaryota</taxon>
        <taxon>Haptista</taxon>
        <taxon>Haptophyta</taxon>
        <taxon>Prymnesiophyceae</taxon>
        <taxon>Prymnesiales</taxon>
        <taxon>Prymnesiaceae</taxon>
        <taxon>Haptolina</taxon>
    </lineage>
</organism>
<name>A0A7S2J5N6_9EUKA</name>
<sequence length="122" mass="13669">MGGKETDVGEREREDDQPDVAVVTNTQHCERHELDEGEEVEHAPEERGSCSTKVKGNVQVKVNTPRRDAAPVPTRSNADQVQARRGEERRGEKRRGEGQEGLWESLMEGTCGWECYSGYVPT</sequence>
<feature type="compositionally biased region" description="Basic and acidic residues" evidence="1">
    <location>
        <begin position="28"/>
        <end position="48"/>
    </location>
</feature>
<feature type="region of interest" description="Disordered" evidence="1">
    <location>
        <begin position="27"/>
        <end position="101"/>
    </location>
</feature>
<gene>
    <name evidence="2" type="ORF">CBRE1094_LOCUS40627</name>
</gene>
<dbReference type="EMBL" id="HBGU01074565">
    <property type="protein sequence ID" value="CAD9538514.1"/>
    <property type="molecule type" value="Transcribed_RNA"/>
</dbReference>
<feature type="compositionally biased region" description="Basic and acidic residues" evidence="1">
    <location>
        <begin position="1"/>
        <end position="14"/>
    </location>
</feature>
<dbReference type="AlphaFoldDB" id="A0A7S2J5N6"/>
<protein>
    <submittedName>
        <fullName evidence="2">Uncharacterized protein</fullName>
    </submittedName>
</protein>
<feature type="compositionally biased region" description="Basic and acidic residues" evidence="1">
    <location>
        <begin position="82"/>
        <end position="98"/>
    </location>
</feature>